<dbReference type="PANTHER" id="PTHR33453">
    <property type="match status" value="1"/>
</dbReference>
<feature type="domain" description="DUF6598" evidence="2">
    <location>
        <begin position="258"/>
        <end position="460"/>
    </location>
</feature>
<keyword evidence="1" id="KW-0652">Protein synthesis inhibitor</keyword>
<dbReference type="Pfam" id="PF20241">
    <property type="entry name" value="DUF6598"/>
    <property type="match status" value="1"/>
</dbReference>
<protein>
    <submittedName>
        <fullName evidence="4">LOW QUALITY PROTEIN: 60 kDa jasmonate-induced protein-like</fullName>
    </submittedName>
</protein>
<dbReference type="FunCoup" id="A0A6I9QHN4">
    <property type="interactions" value="30"/>
</dbReference>
<gene>
    <name evidence="4" type="primary">LOC105035095</name>
</gene>
<dbReference type="InterPro" id="IPR046533">
    <property type="entry name" value="DUF6598"/>
</dbReference>
<organism evidence="3 4">
    <name type="scientific">Elaeis guineensis var. tenera</name>
    <name type="common">Oil palm</name>
    <dbReference type="NCBI Taxonomy" id="51953"/>
    <lineage>
        <taxon>Eukaryota</taxon>
        <taxon>Viridiplantae</taxon>
        <taxon>Streptophyta</taxon>
        <taxon>Embryophyta</taxon>
        <taxon>Tracheophyta</taxon>
        <taxon>Spermatophyta</taxon>
        <taxon>Magnoliopsida</taxon>
        <taxon>Liliopsida</taxon>
        <taxon>Arecaceae</taxon>
        <taxon>Arecoideae</taxon>
        <taxon>Cocoseae</taxon>
        <taxon>Elaeidinae</taxon>
        <taxon>Elaeis</taxon>
    </lineage>
</organism>
<keyword evidence="3" id="KW-1185">Reference proteome</keyword>
<dbReference type="GO" id="GO:0030598">
    <property type="term" value="F:rRNA N-glycosylase activity"/>
    <property type="evidence" value="ECO:0007669"/>
    <property type="project" value="UniProtKB-EC"/>
</dbReference>
<dbReference type="InterPro" id="IPR001574">
    <property type="entry name" value="Ribosome_inactivat_prot"/>
</dbReference>
<reference evidence="4" key="1">
    <citation type="submission" date="2025-08" db="UniProtKB">
        <authorList>
            <consortium name="RefSeq"/>
        </authorList>
    </citation>
    <scope>IDENTIFICATION</scope>
</reference>
<evidence type="ECO:0000256" key="1">
    <source>
        <dbReference type="RuleBase" id="RU004915"/>
    </source>
</evidence>
<dbReference type="Pfam" id="PF00161">
    <property type="entry name" value="RIP"/>
    <property type="match status" value="1"/>
</dbReference>
<dbReference type="AlphaFoldDB" id="A0A6I9QHN4"/>
<dbReference type="GO" id="GO:0006952">
    <property type="term" value="P:defense response"/>
    <property type="evidence" value="ECO:0007669"/>
    <property type="project" value="UniProtKB-KW"/>
</dbReference>
<dbReference type="GO" id="GO:0090729">
    <property type="term" value="F:toxin activity"/>
    <property type="evidence" value="ECO:0007669"/>
    <property type="project" value="UniProtKB-KW"/>
</dbReference>
<dbReference type="InterPro" id="IPR016138">
    <property type="entry name" value="Ribosome_inactivat_prot_sub1"/>
</dbReference>
<dbReference type="Gene3D" id="3.40.420.10">
    <property type="entry name" value="Ricin (A subunit), domain 1"/>
    <property type="match status" value="1"/>
</dbReference>
<evidence type="ECO:0000259" key="2">
    <source>
        <dbReference type="Pfam" id="PF20241"/>
    </source>
</evidence>
<keyword evidence="1" id="KW-0378">Hydrolase</keyword>
<proteinExistence type="inferred from homology"/>
<dbReference type="Proteomes" id="UP000504607">
    <property type="component" value="Unplaced"/>
</dbReference>
<dbReference type="SUPFAM" id="SSF56371">
    <property type="entry name" value="Ribosome inactivating proteins (RIP)"/>
    <property type="match status" value="1"/>
</dbReference>
<keyword evidence="1" id="KW-0800">Toxin</keyword>
<dbReference type="PANTHER" id="PTHR33453:SF38">
    <property type="entry name" value="DUF6598 DOMAIN-CONTAINING PROTEIN"/>
    <property type="match status" value="1"/>
</dbReference>
<comment type="catalytic activity">
    <reaction evidence="1">
        <text>Endohydrolysis of the N-glycosidic bond at one specific adenosine on the 28S rRNA.</text>
        <dbReference type="EC" id="3.2.2.22"/>
    </reaction>
</comment>
<evidence type="ECO:0000313" key="3">
    <source>
        <dbReference type="Proteomes" id="UP000504607"/>
    </source>
</evidence>
<evidence type="ECO:0000313" key="4">
    <source>
        <dbReference type="RefSeq" id="XP_010908807.2"/>
    </source>
</evidence>
<sequence>MEEFTEEFNVEETKRTDDWVRYRRLSHSHNRPLLPHQQKPPKRWFPIALQTNSRHAIILRIRRDNLYLDGYRAESSGQWFEFESNASTHLIPRGSTFLGFDGGFADLQRAAEQGMETINLGQTQLTTAVTRLHDATNTASSQDRARVLICESIRYDRISNHLAATFRILSAALLRADAYPGHVFHIPQPNEMQVVTADQAVAALGILLDFQHLGPIASGRRSGMMHVQDRWFRGLPLVEVFRVHINDIEGEDPGQLYETIHPNPNSAALLTGLDRRSISACDSFTIDVDLKGKDTLSPDNEVSKGRISWNVSNTTNEYDEPLSHVVQGKHGSATVNYVVFSDAVEAFAEVTLINGHGEDPVDVYGDITVRNDRFEYQSVLFKRKEDEYIRVHPRRLIPLSRSMVAVPLQSSLIVSLELYDHDALSPDDEIAKGTAEFPAELEGTDEEDISGKYGEIQVKVTWSDISTTHIRYKDSAGLSTTDGTSSSYGGF</sequence>
<name>A0A6I9QHN4_ELAGV</name>
<comment type="similarity">
    <text evidence="1">Belongs to the ribosome-inactivating protein family.</text>
</comment>
<dbReference type="GO" id="GO:0017148">
    <property type="term" value="P:negative regulation of translation"/>
    <property type="evidence" value="ECO:0007669"/>
    <property type="project" value="UniProtKB-KW"/>
</dbReference>
<dbReference type="InterPro" id="IPR036041">
    <property type="entry name" value="Ribosome-inact_prot_sf"/>
</dbReference>
<keyword evidence="1" id="KW-0611">Plant defense</keyword>
<dbReference type="OrthoDB" id="618095at2759"/>
<accession>A0A6I9QHN4</accession>
<dbReference type="RefSeq" id="XP_010908807.2">
    <property type="nucleotide sequence ID" value="XM_010910505.3"/>
</dbReference>
<dbReference type="InParanoid" id="A0A6I9QHN4"/>